<reference evidence="1" key="1">
    <citation type="submission" date="2022-08" db="UniProtKB">
        <authorList>
            <consortium name="EnsemblMetazoa"/>
        </authorList>
    </citation>
    <scope>IDENTIFICATION</scope>
    <source>
        <strain evidence="1">EBRO</strain>
    </source>
</reference>
<protein>
    <submittedName>
        <fullName evidence="1">Uncharacterized protein</fullName>
    </submittedName>
</protein>
<organism evidence="1">
    <name type="scientific">Anopheles atroparvus</name>
    <name type="common">European mosquito</name>
    <dbReference type="NCBI Taxonomy" id="41427"/>
    <lineage>
        <taxon>Eukaryota</taxon>
        <taxon>Metazoa</taxon>
        <taxon>Ecdysozoa</taxon>
        <taxon>Arthropoda</taxon>
        <taxon>Hexapoda</taxon>
        <taxon>Insecta</taxon>
        <taxon>Pterygota</taxon>
        <taxon>Neoptera</taxon>
        <taxon>Endopterygota</taxon>
        <taxon>Diptera</taxon>
        <taxon>Nematocera</taxon>
        <taxon>Culicoidea</taxon>
        <taxon>Culicidae</taxon>
        <taxon>Anophelinae</taxon>
        <taxon>Anopheles</taxon>
    </lineage>
</organism>
<proteinExistence type="predicted"/>
<sequence length="288" mass="30153">MERMVMMLLLLLLLLLMRLMLLLLLLLLMLLMLLMLLLMLMLMLLLLLLMLMLRAGGGSFFGDECFCSSIMVESYDGGSLADPFPLPLPLFALPLPLFSPCGCAGDDGPPLTVAPPADDVAGCCWRPGRDCFARSGCFGTPTADDALVGCCCLDGPSCPRAEGDGGGGWAAYPEPAALFSLCCTETAYDGGGGLLCRSIDCSGWPPAGAGGATAVCRIGFCTCVDLTECMMIGCCAAFDEGGWAPDGFGCSGIGRWMELPTPPPPPPPPTVLPCETVIGLDEPIDAFE</sequence>
<dbReference type="AlphaFoldDB" id="A0A182JDE8"/>
<accession>A0A182JDE8</accession>
<dbReference type="VEuPathDB" id="VectorBase:AATE015984"/>
<name>A0A182JDE8_ANOAO</name>
<evidence type="ECO:0000313" key="1">
    <source>
        <dbReference type="EnsemblMetazoa" id="AATE015984-PA.1"/>
    </source>
</evidence>
<dbReference type="EnsemblMetazoa" id="AATE015984-RA">
    <property type="protein sequence ID" value="AATE015984-PA.1"/>
    <property type="gene ID" value="AATE015984"/>
</dbReference>